<evidence type="ECO:0000313" key="2">
    <source>
        <dbReference type="EMBL" id="MBR7829259.1"/>
    </source>
</evidence>
<feature type="domain" description="DUF3631" evidence="1">
    <location>
        <begin position="136"/>
        <end position="213"/>
    </location>
</feature>
<dbReference type="EMBL" id="JAGSOH010000079">
    <property type="protein sequence ID" value="MBR7829259.1"/>
    <property type="molecule type" value="Genomic_DNA"/>
</dbReference>
<keyword evidence="3" id="KW-1185">Reference proteome</keyword>
<protein>
    <submittedName>
        <fullName evidence="2">DUF3631 domain-containing protein</fullName>
    </submittedName>
</protein>
<dbReference type="Proteomes" id="UP000676325">
    <property type="component" value="Unassembled WGS sequence"/>
</dbReference>
<dbReference type="InterPro" id="IPR022081">
    <property type="entry name" value="DUF3631"/>
</dbReference>
<dbReference type="AlphaFoldDB" id="A0A941IJB2"/>
<dbReference type="Pfam" id="PF12307">
    <property type="entry name" value="DUF3631"/>
    <property type="match status" value="1"/>
</dbReference>
<name>A0A941IJB2_9ACTN</name>
<comment type="caution">
    <text evidence="2">The sequence shown here is derived from an EMBL/GenBank/DDBJ whole genome shotgun (WGS) entry which is preliminary data.</text>
</comment>
<proteinExistence type="predicted"/>
<gene>
    <name evidence="2" type="ORF">KDK95_23325</name>
</gene>
<evidence type="ECO:0000313" key="3">
    <source>
        <dbReference type="Proteomes" id="UP000676325"/>
    </source>
</evidence>
<organism evidence="2 3">
    <name type="scientific">Actinospica acidithermotolerans</name>
    <dbReference type="NCBI Taxonomy" id="2828514"/>
    <lineage>
        <taxon>Bacteria</taxon>
        <taxon>Bacillati</taxon>
        <taxon>Actinomycetota</taxon>
        <taxon>Actinomycetes</taxon>
        <taxon>Catenulisporales</taxon>
        <taxon>Actinospicaceae</taxon>
        <taxon>Actinospica</taxon>
    </lineage>
</organism>
<reference evidence="2" key="1">
    <citation type="submission" date="2021-04" db="EMBL/GenBank/DDBJ databases">
        <title>Genome based classification of Actinospica acidithermotolerans sp. nov., an actinobacterium isolated from an Indonesian hot spring.</title>
        <authorList>
            <person name="Kusuma A.B."/>
            <person name="Putra K.E."/>
            <person name="Nafisah S."/>
            <person name="Loh J."/>
            <person name="Nouioui I."/>
            <person name="Goodfellow M."/>
        </authorList>
    </citation>
    <scope>NUCLEOTIDE SEQUENCE</scope>
    <source>
        <strain evidence="2">MGRD01-02</strain>
    </source>
</reference>
<sequence>MEMLCRLARRGPAAGFITDLASQRPDSDSVPTKLREIISIRFSVRCVDKASSDMVLGKGKAAIGADASLLSAEHMGVGVLVTGPAEFDTVRTDYLDLPAFSVICEKGRALRQAAGTLTGDAAGKLADLAAPQVTVPAILTDCLTVMRHTPTMHTTDLLTGLATLDDDAWGDLTADTLAAKLEAAGVVRSSKQVRAGADKANLAGYRRADLEAAMPASWSPQQDG</sequence>
<dbReference type="Gene3D" id="3.40.50.300">
    <property type="entry name" value="P-loop containing nucleotide triphosphate hydrolases"/>
    <property type="match status" value="1"/>
</dbReference>
<dbReference type="InterPro" id="IPR027417">
    <property type="entry name" value="P-loop_NTPase"/>
</dbReference>
<accession>A0A941IJB2</accession>
<evidence type="ECO:0000259" key="1">
    <source>
        <dbReference type="Pfam" id="PF12307"/>
    </source>
</evidence>